<sequence>MNDRDLPARQRHPEEMRASVHLRAGALAIRARASATPAGLVSIGILVSTILLSTAVLVRAARQPVRR</sequence>
<evidence type="ECO:0000313" key="2">
    <source>
        <dbReference type="EMBL" id="MFC0389397.1"/>
    </source>
</evidence>
<keyword evidence="1" id="KW-0472">Membrane</keyword>
<name>A0ABV6J0L5_9PROT</name>
<organism evidence="2 3">
    <name type="scientific">Muricoccus vinaceus</name>
    <dbReference type="NCBI Taxonomy" id="424704"/>
    <lineage>
        <taxon>Bacteria</taxon>
        <taxon>Pseudomonadati</taxon>
        <taxon>Pseudomonadota</taxon>
        <taxon>Alphaproteobacteria</taxon>
        <taxon>Acetobacterales</taxon>
        <taxon>Roseomonadaceae</taxon>
        <taxon>Muricoccus</taxon>
    </lineage>
</organism>
<reference evidence="2 3" key="1">
    <citation type="submission" date="2024-09" db="EMBL/GenBank/DDBJ databases">
        <authorList>
            <person name="Sun Q."/>
            <person name="Mori K."/>
        </authorList>
    </citation>
    <scope>NUCLEOTIDE SEQUENCE [LARGE SCALE GENOMIC DNA]</scope>
    <source>
        <strain evidence="2 3">CCM 7468</strain>
    </source>
</reference>
<dbReference type="Proteomes" id="UP001589789">
    <property type="component" value="Unassembled WGS sequence"/>
</dbReference>
<evidence type="ECO:0000256" key="1">
    <source>
        <dbReference type="SAM" id="Phobius"/>
    </source>
</evidence>
<accession>A0ABV6J0L5</accession>
<gene>
    <name evidence="2" type="ORF">ACFFIC_28200</name>
</gene>
<dbReference type="EMBL" id="JBHLVZ010000113">
    <property type="protein sequence ID" value="MFC0389397.1"/>
    <property type="molecule type" value="Genomic_DNA"/>
</dbReference>
<feature type="transmembrane region" description="Helical" evidence="1">
    <location>
        <begin position="40"/>
        <end position="61"/>
    </location>
</feature>
<dbReference type="RefSeq" id="WP_377056737.1">
    <property type="nucleotide sequence ID" value="NZ_JBHLVZ010000113.1"/>
</dbReference>
<keyword evidence="1" id="KW-0812">Transmembrane</keyword>
<evidence type="ECO:0000313" key="3">
    <source>
        <dbReference type="Proteomes" id="UP001589789"/>
    </source>
</evidence>
<keyword evidence="1" id="KW-1133">Transmembrane helix</keyword>
<keyword evidence="3" id="KW-1185">Reference proteome</keyword>
<protein>
    <submittedName>
        <fullName evidence="2">Uncharacterized protein</fullName>
    </submittedName>
</protein>
<comment type="caution">
    <text evidence="2">The sequence shown here is derived from an EMBL/GenBank/DDBJ whole genome shotgun (WGS) entry which is preliminary data.</text>
</comment>
<proteinExistence type="predicted"/>